<evidence type="ECO:0000256" key="3">
    <source>
        <dbReference type="SAM" id="SignalP"/>
    </source>
</evidence>
<dbReference type="EMBL" id="CP036268">
    <property type="protein sequence ID" value="QDT36363.1"/>
    <property type="molecule type" value="Genomic_DNA"/>
</dbReference>
<protein>
    <recommendedName>
        <fullName evidence="6">Chromosome partition protein Smc</fullName>
    </recommendedName>
</protein>
<evidence type="ECO:0000256" key="1">
    <source>
        <dbReference type="SAM" id="Coils"/>
    </source>
</evidence>
<accession>A0A517QXN8</accession>
<evidence type="ECO:0008006" key="6">
    <source>
        <dbReference type="Google" id="ProtNLM"/>
    </source>
</evidence>
<dbReference type="Proteomes" id="UP000317318">
    <property type="component" value="Chromosome"/>
</dbReference>
<evidence type="ECO:0000313" key="4">
    <source>
        <dbReference type="EMBL" id="QDT36363.1"/>
    </source>
</evidence>
<feature type="coiled-coil region" evidence="1">
    <location>
        <begin position="142"/>
        <end position="169"/>
    </location>
</feature>
<feature type="chain" id="PRO_5021917827" description="Chromosome partition protein Smc" evidence="3">
    <location>
        <begin position="27"/>
        <end position="216"/>
    </location>
</feature>
<gene>
    <name evidence="4" type="ORF">Pan189_07190</name>
</gene>
<evidence type="ECO:0000256" key="2">
    <source>
        <dbReference type="SAM" id="MobiDB-lite"/>
    </source>
</evidence>
<dbReference type="AlphaFoldDB" id="A0A517QXN8"/>
<reference evidence="4 5" key="1">
    <citation type="submission" date="2019-02" db="EMBL/GenBank/DDBJ databases">
        <title>Deep-cultivation of Planctomycetes and their phenomic and genomic characterization uncovers novel biology.</title>
        <authorList>
            <person name="Wiegand S."/>
            <person name="Jogler M."/>
            <person name="Boedeker C."/>
            <person name="Pinto D."/>
            <person name="Vollmers J."/>
            <person name="Rivas-Marin E."/>
            <person name="Kohn T."/>
            <person name="Peeters S.H."/>
            <person name="Heuer A."/>
            <person name="Rast P."/>
            <person name="Oberbeckmann S."/>
            <person name="Bunk B."/>
            <person name="Jeske O."/>
            <person name="Meyerdierks A."/>
            <person name="Storesund J.E."/>
            <person name="Kallscheuer N."/>
            <person name="Luecker S."/>
            <person name="Lage O.M."/>
            <person name="Pohl T."/>
            <person name="Merkel B.J."/>
            <person name="Hornburger P."/>
            <person name="Mueller R.-W."/>
            <person name="Bruemmer F."/>
            <person name="Labrenz M."/>
            <person name="Spormann A.M."/>
            <person name="Op den Camp H."/>
            <person name="Overmann J."/>
            <person name="Amann R."/>
            <person name="Jetten M.S.M."/>
            <person name="Mascher T."/>
            <person name="Medema M.H."/>
            <person name="Devos D.P."/>
            <person name="Kaster A.-K."/>
            <person name="Ovreas L."/>
            <person name="Rohde M."/>
            <person name="Galperin M.Y."/>
            <person name="Jogler C."/>
        </authorList>
    </citation>
    <scope>NUCLEOTIDE SEQUENCE [LARGE SCALE GENOMIC DNA]</scope>
    <source>
        <strain evidence="4 5">Pan189</strain>
    </source>
</reference>
<name>A0A517QXN8_9PLAN</name>
<keyword evidence="3" id="KW-0732">Signal</keyword>
<feature type="region of interest" description="Disordered" evidence="2">
    <location>
        <begin position="116"/>
        <end position="138"/>
    </location>
</feature>
<feature type="signal peptide" evidence="3">
    <location>
        <begin position="1"/>
        <end position="26"/>
    </location>
</feature>
<dbReference type="KEGG" id="svp:Pan189_07190"/>
<proteinExistence type="predicted"/>
<feature type="compositionally biased region" description="Polar residues" evidence="2">
    <location>
        <begin position="117"/>
        <end position="133"/>
    </location>
</feature>
<keyword evidence="5" id="KW-1185">Reference proteome</keyword>
<evidence type="ECO:0000313" key="5">
    <source>
        <dbReference type="Proteomes" id="UP000317318"/>
    </source>
</evidence>
<sequence length="216" mass="23434" precursor="true">MSVCFKSIAVFAVAVFTTGVCDLAFAGGFCFKDRDSVGSNRSSYIENVRVDEPFFLDSGRSTLVVERSAPTVYLSGRSSFLRTVSLRDSAVDRSDLSVSETVRAVQKLRAAGIELPTTASGFSNPDTGETPSTEESDSCKAIGQLTTQLKDTSAKLAALTEQIAKLNEQAAPPAPQPTSELSLERVAEVIEQQYQQHAERSQQLDEFIERIGNLKK</sequence>
<organism evidence="4 5">
    <name type="scientific">Stratiformator vulcanicus</name>
    <dbReference type="NCBI Taxonomy" id="2527980"/>
    <lineage>
        <taxon>Bacteria</taxon>
        <taxon>Pseudomonadati</taxon>
        <taxon>Planctomycetota</taxon>
        <taxon>Planctomycetia</taxon>
        <taxon>Planctomycetales</taxon>
        <taxon>Planctomycetaceae</taxon>
        <taxon>Stratiformator</taxon>
    </lineage>
</organism>
<keyword evidence="1" id="KW-0175">Coiled coil</keyword>